<dbReference type="Pfam" id="PF04439">
    <property type="entry name" value="Adenyl_transf"/>
    <property type="match status" value="1"/>
</dbReference>
<dbReference type="EMBL" id="WSFT01000019">
    <property type="protein sequence ID" value="MBS4537651.1"/>
    <property type="molecule type" value="Genomic_DNA"/>
</dbReference>
<protein>
    <submittedName>
        <fullName evidence="1">Aminoglycoside 6-adenylyltransferase</fullName>
    </submittedName>
</protein>
<evidence type="ECO:0000313" key="2">
    <source>
        <dbReference type="Proteomes" id="UP000724672"/>
    </source>
</evidence>
<dbReference type="Proteomes" id="UP000724672">
    <property type="component" value="Unassembled WGS sequence"/>
</dbReference>
<name>A0A942Z5P3_9FIRM</name>
<dbReference type="AlphaFoldDB" id="A0A942Z5P3"/>
<dbReference type="SUPFAM" id="SSF81631">
    <property type="entry name" value="PAP/OAS1 substrate-binding domain"/>
    <property type="match status" value="1"/>
</dbReference>
<dbReference type="SUPFAM" id="SSF81301">
    <property type="entry name" value="Nucleotidyltransferase"/>
    <property type="match status" value="1"/>
</dbReference>
<keyword evidence="2" id="KW-1185">Reference proteome</keyword>
<dbReference type="Gene3D" id="1.20.120.330">
    <property type="entry name" value="Nucleotidyltransferases domain 2"/>
    <property type="match status" value="1"/>
</dbReference>
<dbReference type="Gene3D" id="3.30.460.10">
    <property type="entry name" value="Beta Polymerase, domain 2"/>
    <property type="match status" value="1"/>
</dbReference>
<reference evidence="1" key="1">
    <citation type="submission" date="2019-12" db="EMBL/GenBank/DDBJ databases">
        <title>Clostridiaceae gen. nov. sp. nov., isolated from sediment in Xinjiang, China.</title>
        <authorList>
            <person name="Zhang R."/>
        </authorList>
    </citation>
    <scope>NUCLEOTIDE SEQUENCE</scope>
    <source>
        <strain evidence="1">D2Q-11</strain>
    </source>
</reference>
<dbReference type="RefSeq" id="WP_203365573.1">
    <property type="nucleotide sequence ID" value="NZ_WSFT01000019.1"/>
</dbReference>
<gene>
    <name evidence="1" type="ORF">GOQ27_04200</name>
</gene>
<dbReference type="PIRSF" id="PIRSF000812">
    <property type="entry name" value="AAD"/>
    <property type="match status" value="1"/>
</dbReference>
<organism evidence="1 2">
    <name type="scientific">Anaeromonas frigoriresistens</name>
    <dbReference type="NCBI Taxonomy" id="2683708"/>
    <lineage>
        <taxon>Bacteria</taxon>
        <taxon>Bacillati</taxon>
        <taxon>Bacillota</taxon>
        <taxon>Tissierellia</taxon>
        <taxon>Tissierellales</taxon>
        <taxon>Thermohalobacteraceae</taxon>
        <taxon>Anaeromonas</taxon>
    </lineage>
</organism>
<comment type="caution">
    <text evidence="1">The sequence shown here is derived from an EMBL/GenBank/DDBJ whole genome shotgun (WGS) entry which is preliminary data.</text>
</comment>
<evidence type="ECO:0000313" key="1">
    <source>
        <dbReference type="EMBL" id="MBS4537651.1"/>
    </source>
</evidence>
<dbReference type="InterPro" id="IPR043519">
    <property type="entry name" value="NT_sf"/>
</dbReference>
<proteinExistence type="predicted"/>
<sequence>MRTEKEMMDLIINFAKQDERIRGVLMNGSRVNPNIEKDIFQDFDIVYLVNDVEPFKDEDYVVPYLGEIMIMQKPEDMILPPPIGDGHYTYLMQFTDGNRIDISFININQIEEQIEDSLTKVLLDKDDIIPYLSEPSEESYRIQKPNPKLYDDCCNEFIWGMGSHIPKTIWRKELPLLKELIEIVLRKPLIKMLEWSIGIKIDYAFSIGKGGKNLEKLLEPEVWHKYKKTYADYQYKNIWESLFIFHDLFKETAEHVGENCGFEFPEDELERAFSFLKHVKELPENAESIF</sequence>
<dbReference type="InterPro" id="IPR007530">
    <property type="entry name" value="Aminoglycoside_adenylylTfrase"/>
</dbReference>
<accession>A0A942Z5P3</accession>